<dbReference type="InterPro" id="IPR005158">
    <property type="entry name" value="BTAD"/>
</dbReference>
<gene>
    <name evidence="2" type="ORF">ETD85_17635</name>
</gene>
<evidence type="ECO:0000313" key="2">
    <source>
        <dbReference type="EMBL" id="TMR34261.1"/>
    </source>
</evidence>
<feature type="domain" description="Bacterial transcriptional activator" evidence="1">
    <location>
        <begin position="109"/>
        <end position="248"/>
    </location>
</feature>
<dbReference type="InterPro" id="IPR051677">
    <property type="entry name" value="AfsR-DnrI-RedD_regulator"/>
</dbReference>
<name>A0A5S4GNY0_9ACTN</name>
<protein>
    <submittedName>
        <fullName evidence="2">SARP family transcriptional regulator</fullName>
    </submittedName>
</protein>
<sequence>MMFPDIVQILIRRHTTVERPVLHLFSGPYVSLGARRIDVPEGSKRLLVFVALRRGPVERRYAAGALWPVGDDTRAAGNLRSALWRLGKAGVNLLAVDQHSLMLHPDVLVDLDLVTSWAGRVVSGLAQPEDLSTPLRDVSDLDLLPGWYDDWALMERERIRQRLLHALEAQCRALTAAGRYGDAVDVAMVAVLADPLRESAQRVLMEAHLSEGNWNEARRSFERYARTLNRELGVRPSSELTALLRRPQPVRGLGDGRAVPAAG</sequence>
<dbReference type="Pfam" id="PF03704">
    <property type="entry name" value="BTAD"/>
    <property type="match status" value="1"/>
</dbReference>
<proteinExistence type="predicted"/>
<comment type="caution">
    <text evidence="2">The sequence shown here is derived from an EMBL/GenBank/DDBJ whole genome shotgun (WGS) entry which is preliminary data.</text>
</comment>
<dbReference type="InterPro" id="IPR011990">
    <property type="entry name" value="TPR-like_helical_dom_sf"/>
</dbReference>
<dbReference type="PANTHER" id="PTHR35807">
    <property type="entry name" value="TRANSCRIPTIONAL REGULATOR REDD-RELATED"/>
    <property type="match status" value="1"/>
</dbReference>
<keyword evidence="3" id="KW-1185">Reference proteome</keyword>
<dbReference type="SUPFAM" id="SSF48452">
    <property type="entry name" value="TPR-like"/>
    <property type="match status" value="1"/>
</dbReference>
<reference evidence="2 3" key="1">
    <citation type="submission" date="2019-05" db="EMBL/GenBank/DDBJ databases">
        <title>Draft genome sequence of Nonomuraea zeae DSM 100528.</title>
        <authorList>
            <person name="Saricaoglu S."/>
            <person name="Isik K."/>
        </authorList>
    </citation>
    <scope>NUCLEOTIDE SEQUENCE [LARGE SCALE GENOMIC DNA]</scope>
    <source>
        <strain evidence="2 3">DSM 100528</strain>
    </source>
</reference>
<evidence type="ECO:0000313" key="3">
    <source>
        <dbReference type="Proteomes" id="UP000306628"/>
    </source>
</evidence>
<accession>A0A5S4GNY0</accession>
<dbReference type="EMBL" id="VCKX01000047">
    <property type="protein sequence ID" value="TMR34261.1"/>
    <property type="molecule type" value="Genomic_DNA"/>
</dbReference>
<dbReference type="SMART" id="SM01043">
    <property type="entry name" value="BTAD"/>
    <property type="match status" value="1"/>
</dbReference>
<dbReference type="OrthoDB" id="5509004at2"/>
<dbReference type="Gene3D" id="1.25.40.10">
    <property type="entry name" value="Tetratricopeptide repeat domain"/>
    <property type="match status" value="1"/>
</dbReference>
<dbReference type="Proteomes" id="UP000306628">
    <property type="component" value="Unassembled WGS sequence"/>
</dbReference>
<dbReference type="AlphaFoldDB" id="A0A5S4GNY0"/>
<organism evidence="2 3">
    <name type="scientific">Nonomuraea zeae</name>
    <dbReference type="NCBI Taxonomy" id="1642303"/>
    <lineage>
        <taxon>Bacteria</taxon>
        <taxon>Bacillati</taxon>
        <taxon>Actinomycetota</taxon>
        <taxon>Actinomycetes</taxon>
        <taxon>Streptosporangiales</taxon>
        <taxon>Streptosporangiaceae</taxon>
        <taxon>Nonomuraea</taxon>
    </lineage>
</organism>
<evidence type="ECO:0000259" key="1">
    <source>
        <dbReference type="SMART" id="SM01043"/>
    </source>
</evidence>